<gene>
    <name evidence="5" type="ORF">IMG5_170250</name>
</gene>
<name>G0R1F9_ICHMU</name>
<evidence type="ECO:0000259" key="3">
    <source>
        <dbReference type="PROSITE" id="PS50197"/>
    </source>
</evidence>
<feature type="region of interest" description="Disordered" evidence="2">
    <location>
        <begin position="736"/>
        <end position="764"/>
    </location>
</feature>
<dbReference type="Pfam" id="PF25400">
    <property type="entry name" value="PH_FAN"/>
    <property type="match status" value="1"/>
</dbReference>
<dbReference type="GeneID" id="14904782"/>
<dbReference type="SUPFAM" id="SSF81837">
    <property type="entry name" value="BEACH domain"/>
    <property type="match status" value="1"/>
</dbReference>
<feature type="non-terminal residue" evidence="5">
    <location>
        <position position="1"/>
    </location>
</feature>
<sequence length="764" mass="90191">NLKIKIIQKKKIKKKIIKKIQNVLYSFFNKKAQKNFNLLHLESNEYYILSLNVALIVDLHYEEIQGKLHLCSRSLIFEPQEIDLPLLKMKYSNNLFLKLVKGVNHLKLKALLLTSTEINNLNEAQLDKEIKQIQNKQKQPNTNKQNNTFELIERLYIPKQKNKNNTNVCNSNQLTTNYFKDVILNTIFIQNEKVFVIYRNPVTPYLTEKNYDNIVISLDKNNSKEQIIKFLKFFDGFMKTKDEQQYINFLIDNSVQQSIKEFVNQKKIQNKQVDFIFKCQKVVPEGNQHGFFTVVNEYNLIFCPLINSIDQKIIECKLSDVKCILKYRYLMKHIGIEIWLYNKKRSLLLIFDDNKIQQSVFDFLDKNCNKVQQYGMTKDQVQKLWINRSISNFEYIMYLNTIANRSFNDISAYPVFPWVVQDHKTNNLELDNPDFFRDLSKPIGAINKHRLQKLKDFYTNIYQEKHKNAEGYIYPTHYSSPGLIVYFLIRKIPEFVIKLQNGVFGPSDRIFRSVENTWQATLNLEADFKELIPEFYYSDGDFLVNNEKLELGITPEGESIDDVILPNWAHSIHDYIQKMKICLESDYVSENINNWIDLIFGYKQQGEAAKKANNLFYPLTYEQNVQWNQYNSPYEKAAMETQVTEFGQCPVQLFQKAHPQRKSKFISKNLSNCDEKTYVMMCQKFQEAQQQNIKMKEKINQLNEVIEVLAQNENLNQFIRGFQEKVDQESSINSNFLHTGEDQQPQPLNENDFDFLNDTGNSNN</sequence>
<dbReference type="eggNOG" id="KOG1786">
    <property type="taxonomic scope" value="Eukaryota"/>
</dbReference>
<keyword evidence="1" id="KW-0175">Coiled coil</keyword>
<dbReference type="PANTHER" id="PTHR13743">
    <property type="entry name" value="BEIGE/BEACH-RELATED"/>
    <property type="match status" value="1"/>
</dbReference>
<evidence type="ECO:0000259" key="4">
    <source>
        <dbReference type="PROSITE" id="PS51783"/>
    </source>
</evidence>
<dbReference type="InterPro" id="IPR000409">
    <property type="entry name" value="BEACH_dom"/>
</dbReference>
<dbReference type="InterPro" id="IPR023362">
    <property type="entry name" value="PH-BEACH_dom"/>
</dbReference>
<evidence type="ECO:0000313" key="5">
    <source>
        <dbReference type="EMBL" id="EGR28693.1"/>
    </source>
</evidence>
<feature type="compositionally biased region" description="Polar residues" evidence="2">
    <location>
        <begin position="736"/>
        <end position="749"/>
    </location>
</feature>
<dbReference type="RefSeq" id="XP_004029929.1">
    <property type="nucleotide sequence ID" value="XM_004029881.1"/>
</dbReference>
<dbReference type="Pfam" id="PF02138">
    <property type="entry name" value="Beach"/>
    <property type="match status" value="1"/>
</dbReference>
<evidence type="ECO:0000256" key="2">
    <source>
        <dbReference type="SAM" id="MobiDB-lite"/>
    </source>
</evidence>
<dbReference type="STRING" id="857967.G0R1F9"/>
<dbReference type="OMA" id="WVIAEYN"/>
<feature type="coiled-coil region" evidence="1">
    <location>
        <begin position="685"/>
        <end position="712"/>
    </location>
</feature>
<proteinExistence type="predicted"/>
<dbReference type="PROSITE" id="PS50197">
    <property type="entry name" value="BEACH"/>
    <property type="match status" value="1"/>
</dbReference>
<dbReference type="PROSITE" id="PS51783">
    <property type="entry name" value="PH_BEACH"/>
    <property type="match status" value="1"/>
</dbReference>
<feature type="domain" description="BEACH" evidence="3">
    <location>
        <begin position="370"/>
        <end position="661"/>
    </location>
</feature>
<evidence type="ECO:0000313" key="6">
    <source>
        <dbReference type="Proteomes" id="UP000008983"/>
    </source>
</evidence>
<dbReference type="AlphaFoldDB" id="G0R1F9"/>
<dbReference type="InParanoid" id="G0R1F9"/>
<accession>G0R1F9</accession>
<evidence type="ECO:0008006" key="7">
    <source>
        <dbReference type="Google" id="ProtNLM"/>
    </source>
</evidence>
<dbReference type="OrthoDB" id="26681at2759"/>
<dbReference type="InterPro" id="IPR036372">
    <property type="entry name" value="BEACH_dom_sf"/>
</dbReference>
<dbReference type="EMBL" id="GL984216">
    <property type="protein sequence ID" value="EGR28693.1"/>
    <property type="molecule type" value="Genomic_DNA"/>
</dbReference>
<keyword evidence="6" id="KW-1185">Reference proteome</keyword>
<feature type="domain" description="BEACH-type PH" evidence="4">
    <location>
        <begin position="268"/>
        <end position="365"/>
    </location>
</feature>
<dbReference type="SUPFAM" id="SSF50729">
    <property type="entry name" value="PH domain-like"/>
    <property type="match status" value="1"/>
</dbReference>
<evidence type="ECO:0000256" key="1">
    <source>
        <dbReference type="SAM" id="Coils"/>
    </source>
</evidence>
<organism evidence="5 6">
    <name type="scientific">Ichthyophthirius multifiliis</name>
    <name type="common">White spot disease agent</name>
    <name type="synonym">Ich</name>
    <dbReference type="NCBI Taxonomy" id="5932"/>
    <lineage>
        <taxon>Eukaryota</taxon>
        <taxon>Sar</taxon>
        <taxon>Alveolata</taxon>
        <taxon>Ciliophora</taxon>
        <taxon>Intramacronucleata</taxon>
        <taxon>Oligohymenophorea</taxon>
        <taxon>Hymenostomatida</taxon>
        <taxon>Ophryoglenina</taxon>
        <taxon>Ichthyophthirius</taxon>
    </lineage>
</organism>
<dbReference type="Gene3D" id="1.10.1540.10">
    <property type="entry name" value="BEACH domain"/>
    <property type="match status" value="1"/>
</dbReference>
<dbReference type="SMART" id="SM01026">
    <property type="entry name" value="Beach"/>
    <property type="match status" value="1"/>
</dbReference>
<protein>
    <recommendedName>
        <fullName evidence="7">Beige/BEACH domain protein</fullName>
    </recommendedName>
</protein>
<dbReference type="InterPro" id="IPR057496">
    <property type="entry name" value="FAN-like_PH"/>
</dbReference>
<dbReference type="Proteomes" id="UP000008983">
    <property type="component" value="Unassembled WGS sequence"/>
</dbReference>
<dbReference type="PANTHER" id="PTHR13743:SF123">
    <property type="entry name" value="PROTEIN FAN"/>
    <property type="match status" value="1"/>
</dbReference>
<dbReference type="CDD" id="cd06071">
    <property type="entry name" value="Beach"/>
    <property type="match status" value="1"/>
</dbReference>
<reference evidence="5 6" key="1">
    <citation type="submission" date="2011-07" db="EMBL/GenBank/DDBJ databases">
        <authorList>
            <person name="Coyne R."/>
            <person name="Brami D."/>
            <person name="Johnson J."/>
            <person name="Hostetler J."/>
            <person name="Hannick L."/>
            <person name="Clark T."/>
            <person name="Cassidy-Hanley D."/>
            <person name="Inman J."/>
        </authorList>
    </citation>
    <scope>NUCLEOTIDE SEQUENCE [LARGE SCALE GENOMIC DNA]</scope>
    <source>
        <strain evidence="5 6">G5</strain>
    </source>
</reference>
<dbReference type="InterPro" id="IPR050865">
    <property type="entry name" value="BEACH_Domain"/>
</dbReference>